<gene>
    <name evidence="10" type="primary">allB</name>
    <name evidence="10" type="ORF">D7Z54_20595</name>
</gene>
<sequence>MVWQQRIKNGTIVTGNDMYQADIYVQNGKIAAITSKELSGKVLEEIDAAGKYIFSGFMDTHIHSRDPGPTHKEDFTHSTKAAAAGGLTTVFEMPNTNPPVNHAENFDRQHQHLREQASVDFALWGICLGHLNNEHIPSLHDKGVIAFKFFWGYAVHEETFQLMYNYKPGMEKVIPPFHDGQVYEMMERVAKTDQVFAVHAENNDLIQTLTSRVEERGGHTYEDLLEGRPALAEVLTVQTGIEMARSTGVRFHVLHVSAGESVRLIRKAQQEGLPVTVETCPHFLFLSAEDFDRVGPKMKVYPPVKHRSDQEAIWEGIADGTISHVCSDHAPHTQEEKNGDLWSIPAGMCGVETLAPLVLNAVSEGRLSLQRVAQLLSEHPAQLFGIAPQKGTLQVGSDADFTIVDMNKEGTIQQDNLHSKSQVTAYDGFSIKGWPVQTIVRGQTVMKDGDIVSSGNGDIIYPSSTGRTVYGT</sequence>
<dbReference type="PANTHER" id="PTHR43668">
    <property type="entry name" value="ALLANTOINASE"/>
    <property type="match status" value="1"/>
</dbReference>
<dbReference type="AlphaFoldDB" id="A0A3R9QIW9"/>
<protein>
    <recommendedName>
        <fullName evidence="5">allantoinase</fullName>
        <ecNumber evidence="5">3.5.2.5</ecNumber>
    </recommendedName>
</protein>
<keyword evidence="7 10" id="KW-0378">Hydrolase</keyword>
<dbReference type="GO" id="GO:0000256">
    <property type="term" value="P:allantoin catabolic process"/>
    <property type="evidence" value="ECO:0007669"/>
    <property type="project" value="InterPro"/>
</dbReference>
<name>A0A3R9QIW9_9BACI</name>
<evidence type="ECO:0000256" key="7">
    <source>
        <dbReference type="ARBA" id="ARBA00022801"/>
    </source>
</evidence>
<comment type="subunit">
    <text evidence="4">Homotetramer.</text>
</comment>
<dbReference type="EC" id="3.5.2.5" evidence="5"/>
<evidence type="ECO:0000259" key="9">
    <source>
        <dbReference type="Pfam" id="PF01979"/>
    </source>
</evidence>
<dbReference type="RefSeq" id="WP_125558542.1">
    <property type="nucleotide sequence ID" value="NZ_RBVX01000024.1"/>
</dbReference>
<reference evidence="10 11" key="1">
    <citation type="submission" date="2018-10" db="EMBL/GenBank/DDBJ databases">
        <title>Draft genome sequence of Bacillus salarius IM0101, isolated from a hypersaline soil in Inner Mongolia, China.</title>
        <authorList>
            <person name="Yamprayoonswat W."/>
            <person name="Boonvisut S."/>
            <person name="Jumpathong W."/>
            <person name="Sittihan S."/>
            <person name="Ruangsuj P."/>
            <person name="Wanthongcharoen S."/>
            <person name="Thongpramul N."/>
            <person name="Pimmason S."/>
            <person name="Yu B."/>
            <person name="Yasawong M."/>
        </authorList>
    </citation>
    <scope>NUCLEOTIDE SEQUENCE [LARGE SCALE GENOMIC DNA]</scope>
    <source>
        <strain evidence="10 11">IM0101</strain>
    </source>
</reference>
<dbReference type="Gene3D" id="3.20.20.140">
    <property type="entry name" value="Metal-dependent hydrolases"/>
    <property type="match status" value="1"/>
</dbReference>
<dbReference type="GO" id="GO:0008270">
    <property type="term" value="F:zinc ion binding"/>
    <property type="evidence" value="ECO:0007669"/>
    <property type="project" value="InterPro"/>
</dbReference>
<dbReference type="NCBIfam" id="TIGR03178">
    <property type="entry name" value="allantoinase"/>
    <property type="match status" value="1"/>
</dbReference>
<evidence type="ECO:0000256" key="5">
    <source>
        <dbReference type="ARBA" id="ARBA00012863"/>
    </source>
</evidence>
<proteinExistence type="inferred from homology"/>
<keyword evidence="8" id="KW-0862">Zinc</keyword>
<dbReference type="InterPro" id="IPR017593">
    <property type="entry name" value="Allantoinase"/>
</dbReference>
<dbReference type="InterPro" id="IPR011059">
    <property type="entry name" value="Metal-dep_hydrolase_composite"/>
</dbReference>
<dbReference type="SUPFAM" id="SSF51338">
    <property type="entry name" value="Composite domain of metallo-dependent hydrolases"/>
    <property type="match status" value="1"/>
</dbReference>
<feature type="domain" description="Amidohydrolase-related" evidence="9">
    <location>
        <begin position="53"/>
        <end position="445"/>
    </location>
</feature>
<dbReference type="GO" id="GO:0006145">
    <property type="term" value="P:purine nucleobase catabolic process"/>
    <property type="evidence" value="ECO:0007669"/>
    <property type="project" value="TreeGrafter"/>
</dbReference>
<dbReference type="Pfam" id="PF01979">
    <property type="entry name" value="Amidohydro_1"/>
    <property type="match status" value="1"/>
</dbReference>
<comment type="caution">
    <text evidence="10">The sequence shown here is derived from an EMBL/GenBank/DDBJ whole genome shotgun (WGS) entry which is preliminary data.</text>
</comment>
<evidence type="ECO:0000256" key="1">
    <source>
        <dbReference type="ARBA" id="ARBA00001947"/>
    </source>
</evidence>
<dbReference type="Proteomes" id="UP000275076">
    <property type="component" value="Unassembled WGS sequence"/>
</dbReference>
<dbReference type="NCBIfam" id="TIGR00857">
    <property type="entry name" value="pyrC_multi"/>
    <property type="match status" value="1"/>
</dbReference>
<dbReference type="InterPro" id="IPR032466">
    <property type="entry name" value="Metal_Hydrolase"/>
</dbReference>
<dbReference type="GO" id="GO:0005737">
    <property type="term" value="C:cytoplasm"/>
    <property type="evidence" value="ECO:0007669"/>
    <property type="project" value="TreeGrafter"/>
</dbReference>
<evidence type="ECO:0000313" key="10">
    <source>
        <dbReference type="EMBL" id="RSL31442.1"/>
    </source>
</evidence>
<dbReference type="GO" id="GO:0050897">
    <property type="term" value="F:cobalt ion binding"/>
    <property type="evidence" value="ECO:0007669"/>
    <property type="project" value="InterPro"/>
</dbReference>
<evidence type="ECO:0000256" key="3">
    <source>
        <dbReference type="ARBA" id="ARBA00010368"/>
    </source>
</evidence>
<dbReference type="GO" id="GO:0004038">
    <property type="term" value="F:allantoinase activity"/>
    <property type="evidence" value="ECO:0007669"/>
    <property type="project" value="UniProtKB-EC"/>
</dbReference>
<evidence type="ECO:0000256" key="2">
    <source>
        <dbReference type="ARBA" id="ARBA00004968"/>
    </source>
</evidence>
<dbReference type="EMBL" id="RBVX01000024">
    <property type="protein sequence ID" value="RSL31442.1"/>
    <property type="molecule type" value="Genomic_DNA"/>
</dbReference>
<comment type="similarity">
    <text evidence="3">Belongs to the metallo-dependent hydrolases superfamily. Allantoinase family.</text>
</comment>
<comment type="pathway">
    <text evidence="2">Nitrogen metabolism; (S)-allantoin degradation; allantoate from (S)-allantoin: step 1/1.</text>
</comment>
<dbReference type="Gene3D" id="2.30.40.10">
    <property type="entry name" value="Urease, subunit C, domain 1"/>
    <property type="match status" value="1"/>
</dbReference>
<keyword evidence="6" id="KW-0479">Metal-binding</keyword>
<evidence type="ECO:0000256" key="8">
    <source>
        <dbReference type="ARBA" id="ARBA00022833"/>
    </source>
</evidence>
<dbReference type="PANTHER" id="PTHR43668:SF2">
    <property type="entry name" value="ALLANTOINASE"/>
    <property type="match status" value="1"/>
</dbReference>
<accession>A0A3R9QIW9</accession>
<dbReference type="InterPro" id="IPR050138">
    <property type="entry name" value="DHOase/Allantoinase_Hydrolase"/>
</dbReference>
<evidence type="ECO:0000256" key="4">
    <source>
        <dbReference type="ARBA" id="ARBA00011881"/>
    </source>
</evidence>
<comment type="cofactor">
    <cofactor evidence="1">
        <name>Zn(2+)</name>
        <dbReference type="ChEBI" id="CHEBI:29105"/>
    </cofactor>
</comment>
<keyword evidence="11" id="KW-1185">Reference proteome</keyword>
<organism evidence="10 11">
    <name type="scientific">Salibacterium salarium</name>
    <dbReference type="NCBI Taxonomy" id="284579"/>
    <lineage>
        <taxon>Bacteria</taxon>
        <taxon>Bacillati</taxon>
        <taxon>Bacillota</taxon>
        <taxon>Bacilli</taxon>
        <taxon>Bacillales</taxon>
        <taxon>Bacillaceae</taxon>
    </lineage>
</organism>
<dbReference type="InterPro" id="IPR006680">
    <property type="entry name" value="Amidohydro-rel"/>
</dbReference>
<evidence type="ECO:0000313" key="11">
    <source>
        <dbReference type="Proteomes" id="UP000275076"/>
    </source>
</evidence>
<evidence type="ECO:0000256" key="6">
    <source>
        <dbReference type="ARBA" id="ARBA00022723"/>
    </source>
</evidence>
<dbReference type="OrthoDB" id="9765462at2"/>
<dbReference type="SUPFAM" id="SSF51556">
    <property type="entry name" value="Metallo-dependent hydrolases"/>
    <property type="match status" value="1"/>
</dbReference>